<feature type="compositionally biased region" description="Polar residues" evidence="1">
    <location>
        <begin position="79"/>
        <end position="92"/>
    </location>
</feature>
<accession>A0A250X0Z9</accession>
<feature type="compositionally biased region" description="Pro residues" evidence="1">
    <location>
        <begin position="123"/>
        <end position="136"/>
    </location>
</feature>
<evidence type="ECO:0000313" key="2">
    <source>
        <dbReference type="EMBL" id="GAX76562.1"/>
    </source>
</evidence>
<dbReference type="EMBL" id="BEGY01000018">
    <property type="protein sequence ID" value="GAX76562.1"/>
    <property type="molecule type" value="Genomic_DNA"/>
</dbReference>
<dbReference type="AlphaFoldDB" id="A0A250X0Z9"/>
<feature type="compositionally biased region" description="Polar residues" evidence="1">
    <location>
        <begin position="163"/>
        <end position="172"/>
    </location>
</feature>
<feature type="region of interest" description="Disordered" evidence="1">
    <location>
        <begin position="76"/>
        <end position="136"/>
    </location>
</feature>
<dbReference type="OrthoDB" id="10660541at2759"/>
<dbReference type="Proteomes" id="UP000232323">
    <property type="component" value="Unassembled WGS sequence"/>
</dbReference>
<evidence type="ECO:0000313" key="3">
    <source>
        <dbReference type="Proteomes" id="UP000232323"/>
    </source>
</evidence>
<feature type="region of interest" description="Disordered" evidence="1">
    <location>
        <begin position="152"/>
        <end position="172"/>
    </location>
</feature>
<evidence type="ECO:0000256" key="1">
    <source>
        <dbReference type="SAM" id="MobiDB-lite"/>
    </source>
</evidence>
<protein>
    <recommendedName>
        <fullName evidence="4">Mediator of RNA polymerase II transcription subunit 4</fullName>
    </recommendedName>
</protein>
<name>A0A250X0Z9_9CHLO</name>
<sequence length="203" mass="21852">MDSSIERLCQSLIVSINSEQNSEATAIVSQVLEEQRRLHYTTFAHAGLISQPPAPQQAQMLNSSLFRFSLERAADAQPSVESKSKASQQDASGKTENRSDAGGDGTQLPSFPDGFQMPEGMPEMPPDWRPGDPIPIPGVKVALAAIQTPVPAPVLKEGPAPSQPSNMQPSATSGLAFDFLLNPEYEVVQSATSSEDEEDDEWD</sequence>
<proteinExistence type="predicted"/>
<evidence type="ECO:0008006" key="4">
    <source>
        <dbReference type="Google" id="ProtNLM"/>
    </source>
</evidence>
<keyword evidence="3" id="KW-1185">Reference proteome</keyword>
<organism evidence="2 3">
    <name type="scientific">Chlamydomonas eustigma</name>
    <dbReference type="NCBI Taxonomy" id="1157962"/>
    <lineage>
        <taxon>Eukaryota</taxon>
        <taxon>Viridiplantae</taxon>
        <taxon>Chlorophyta</taxon>
        <taxon>core chlorophytes</taxon>
        <taxon>Chlorophyceae</taxon>
        <taxon>CS clade</taxon>
        <taxon>Chlamydomonadales</taxon>
        <taxon>Chlamydomonadaceae</taxon>
        <taxon>Chlamydomonas</taxon>
    </lineage>
</organism>
<gene>
    <name evidence="2" type="ORF">CEUSTIGMA_g4008.t1</name>
</gene>
<reference evidence="2 3" key="1">
    <citation type="submission" date="2017-08" db="EMBL/GenBank/DDBJ databases">
        <title>Acidophilic green algal genome provides insights into adaptation to an acidic environment.</title>
        <authorList>
            <person name="Hirooka S."/>
            <person name="Hirose Y."/>
            <person name="Kanesaki Y."/>
            <person name="Higuchi S."/>
            <person name="Fujiwara T."/>
            <person name="Onuma R."/>
            <person name="Era A."/>
            <person name="Ohbayashi R."/>
            <person name="Uzuka A."/>
            <person name="Nozaki H."/>
            <person name="Yoshikawa H."/>
            <person name="Miyagishima S.Y."/>
        </authorList>
    </citation>
    <scope>NUCLEOTIDE SEQUENCE [LARGE SCALE GENOMIC DNA]</scope>
    <source>
        <strain evidence="2 3">NIES-2499</strain>
    </source>
</reference>
<comment type="caution">
    <text evidence="2">The sequence shown here is derived from an EMBL/GenBank/DDBJ whole genome shotgun (WGS) entry which is preliminary data.</text>
</comment>